<dbReference type="Pfam" id="PF06826">
    <property type="entry name" value="Asp-Al_Ex"/>
    <property type="match status" value="2"/>
</dbReference>
<feature type="transmembrane region" description="Helical" evidence="8">
    <location>
        <begin position="348"/>
        <end position="366"/>
    </location>
</feature>
<keyword evidence="3" id="KW-0813">Transport</keyword>
<evidence type="ECO:0000256" key="6">
    <source>
        <dbReference type="ARBA" id="ARBA00022989"/>
    </source>
</evidence>
<dbReference type="STRING" id="156892.BM477_07795"/>
<comment type="similarity">
    <text evidence="2">Belongs to the AAE transporter (TC 2.A.81) family.</text>
</comment>
<dbReference type="PROSITE" id="PS51202">
    <property type="entry name" value="RCK_C"/>
    <property type="match status" value="1"/>
</dbReference>
<dbReference type="GO" id="GO:0006813">
    <property type="term" value="P:potassium ion transport"/>
    <property type="evidence" value="ECO:0007669"/>
    <property type="project" value="InterPro"/>
</dbReference>
<feature type="domain" description="RCK C-terminal" evidence="9">
    <location>
        <begin position="254"/>
        <end position="338"/>
    </location>
</feature>
<comment type="caution">
    <text evidence="10">The sequence shown here is derived from an EMBL/GenBank/DDBJ whole genome shotgun (WGS) entry which is preliminary data.</text>
</comment>
<accession>A0A1Q5PJ73</accession>
<dbReference type="NCBIfam" id="TIGR01625">
    <property type="entry name" value="YidE_YbjL_dupl"/>
    <property type="match status" value="2"/>
</dbReference>
<dbReference type="GO" id="GO:0005886">
    <property type="term" value="C:plasma membrane"/>
    <property type="evidence" value="ECO:0007669"/>
    <property type="project" value="UniProtKB-SubCell"/>
</dbReference>
<feature type="transmembrane region" description="Helical" evidence="8">
    <location>
        <begin position="6"/>
        <end position="26"/>
    </location>
</feature>
<feature type="transmembrane region" description="Helical" evidence="8">
    <location>
        <begin position="372"/>
        <end position="392"/>
    </location>
</feature>
<evidence type="ECO:0000256" key="7">
    <source>
        <dbReference type="ARBA" id="ARBA00023136"/>
    </source>
</evidence>
<gene>
    <name evidence="10" type="ORF">BM477_07795</name>
</gene>
<evidence type="ECO:0000256" key="1">
    <source>
        <dbReference type="ARBA" id="ARBA00004651"/>
    </source>
</evidence>
<evidence type="ECO:0000256" key="4">
    <source>
        <dbReference type="ARBA" id="ARBA00022475"/>
    </source>
</evidence>
<keyword evidence="7 8" id="KW-0472">Membrane</keyword>
<comment type="subcellular location">
    <subcellularLocation>
        <location evidence="1">Cell membrane</location>
        <topology evidence="1">Multi-pass membrane protein</topology>
    </subcellularLocation>
</comment>
<dbReference type="EMBL" id="MPDM01000011">
    <property type="protein sequence ID" value="OKL45900.1"/>
    <property type="molecule type" value="Genomic_DNA"/>
</dbReference>
<keyword evidence="11" id="KW-1185">Reference proteome</keyword>
<proteinExistence type="inferred from homology"/>
<dbReference type="InterPro" id="IPR006037">
    <property type="entry name" value="RCK_C"/>
</dbReference>
<evidence type="ECO:0000256" key="2">
    <source>
        <dbReference type="ARBA" id="ARBA00009854"/>
    </source>
</evidence>
<organism evidence="10 11">
    <name type="scientific">Boudabousia marimammalium</name>
    <dbReference type="NCBI Taxonomy" id="156892"/>
    <lineage>
        <taxon>Bacteria</taxon>
        <taxon>Bacillati</taxon>
        <taxon>Actinomycetota</taxon>
        <taxon>Actinomycetes</taxon>
        <taxon>Actinomycetales</taxon>
        <taxon>Actinomycetaceae</taxon>
        <taxon>Boudabousia</taxon>
    </lineage>
</organism>
<dbReference type="PANTHER" id="PTHR30445">
    <property type="entry name" value="K(+)_H(+) ANTIPORTER SUBUNIT KHTT"/>
    <property type="match status" value="1"/>
</dbReference>
<dbReference type="PANTHER" id="PTHR30445:SF3">
    <property type="entry name" value="TRANSPORT PROTEIN YIDE-RELATED"/>
    <property type="match status" value="1"/>
</dbReference>
<name>A0A1Q5PJ73_9ACTO</name>
<keyword evidence="5 8" id="KW-0812">Transmembrane</keyword>
<evidence type="ECO:0000256" key="5">
    <source>
        <dbReference type="ARBA" id="ARBA00022692"/>
    </source>
</evidence>
<feature type="transmembrane region" description="Helical" evidence="8">
    <location>
        <begin position="443"/>
        <end position="464"/>
    </location>
</feature>
<dbReference type="Gene3D" id="3.30.70.1450">
    <property type="entry name" value="Regulator of K+ conductance, C-terminal domain"/>
    <property type="match status" value="1"/>
</dbReference>
<dbReference type="RefSeq" id="WP_075362137.1">
    <property type="nucleotide sequence ID" value="NZ_MPDM01000011.1"/>
</dbReference>
<evidence type="ECO:0000256" key="3">
    <source>
        <dbReference type="ARBA" id="ARBA00022448"/>
    </source>
</evidence>
<reference evidence="11" key="1">
    <citation type="submission" date="2016-11" db="EMBL/GenBank/DDBJ databases">
        <title>Actinomyces gypaetusis sp. nov. isolated from Gypaetus barbatus in Qinghai Tibet Plateau China.</title>
        <authorList>
            <person name="Meng X."/>
        </authorList>
    </citation>
    <scope>NUCLEOTIDE SEQUENCE [LARGE SCALE GENOMIC DNA]</scope>
    <source>
        <strain evidence="11">DSM 15383</strain>
    </source>
</reference>
<keyword evidence="6 8" id="KW-1133">Transmembrane helix</keyword>
<evidence type="ECO:0000259" key="9">
    <source>
        <dbReference type="PROSITE" id="PS51202"/>
    </source>
</evidence>
<dbReference type="GO" id="GO:0008324">
    <property type="term" value="F:monoatomic cation transmembrane transporter activity"/>
    <property type="evidence" value="ECO:0007669"/>
    <property type="project" value="InterPro"/>
</dbReference>
<dbReference type="AlphaFoldDB" id="A0A1Q5PJ73"/>
<feature type="transmembrane region" description="Helical" evidence="8">
    <location>
        <begin position="499"/>
        <end position="520"/>
    </location>
</feature>
<dbReference type="Pfam" id="PF02080">
    <property type="entry name" value="TrkA_C"/>
    <property type="match status" value="1"/>
</dbReference>
<evidence type="ECO:0000313" key="11">
    <source>
        <dbReference type="Proteomes" id="UP000186465"/>
    </source>
</evidence>
<dbReference type="OrthoDB" id="9155749at2"/>
<dbReference type="InterPro" id="IPR036721">
    <property type="entry name" value="RCK_C_sf"/>
</dbReference>
<dbReference type="SUPFAM" id="SSF116726">
    <property type="entry name" value="TrkA C-terminal domain-like"/>
    <property type="match status" value="2"/>
</dbReference>
<feature type="transmembrane region" description="Helical" evidence="8">
    <location>
        <begin position="413"/>
        <end position="431"/>
    </location>
</feature>
<dbReference type="InterPro" id="IPR006512">
    <property type="entry name" value="YidE_YbjL"/>
</dbReference>
<dbReference type="InterPro" id="IPR050144">
    <property type="entry name" value="AAE_transporter"/>
</dbReference>
<evidence type="ECO:0000256" key="8">
    <source>
        <dbReference type="SAM" id="Phobius"/>
    </source>
</evidence>
<dbReference type="Proteomes" id="UP000186465">
    <property type="component" value="Unassembled WGS sequence"/>
</dbReference>
<feature type="transmembrane region" description="Helical" evidence="8">
    <location>
        <begin position="88"/>
        <end position="108"/>
    </location>
</feature>
<protein>
    <submittedName>
        <fullName evidence="10">Transporter</fullName>
    </submittedName>
</protein>
<evidence type="ECO:0000313" key="10">
    <source>
        <dbReference type="EMBL" id="OKL45900.1"/>
    </source>
</evidence>
<keyword evidence="4" id="KW-1003">Cell membrane</keyword>
<feature type="transmembrane region" description="Helical" evidence="8">
    <location>
        <begin position="58"/>
        <end position="76"/>
    </location>
</feature>
<feature type="transmembrane region" description="Helical" evidence="8">
    <location>
        <begin position="33"/>
        <end position="52"/>
    </location>
</feature>
<feature type="transmembrane region" description="Helical" evidence="8">
    <location>
        <begin position="145"/>
        <end position="166"/>
    </location>
</feature>
<sequence>MVALLENNPILAVVLVVAAGAAFGQIRFWRLRFGAAGALFVGLALSAMVPGVGEGMQILFTLGLALFVYMVGLSAGPSFFSDFKKQTPLLLAGALAVLLAAVTTIFGGKLLDVPVALRSGIFTGALTSAPALDTARRMTDSPDAAVGYAFAYPLVVFVAIAFVSFVTPRKWEGKRDTPSLTGVGLTPLTVRLHHGLSVHDIPGWDEGQVRVSYLLRNDSMCVVNPNEDLQADDEIVIVGLSDKVQRAAAAVGEVQQHRLQDNRTDVVFEPVTISRTRHYGATVASLNLPDRFGAVVTRVRRGDLDLLAADDMRLEPGDVVLVACPRDKMAEVRNFLGDSRRKITQIDALSLGLGLTIGVLVGMIPIPLPGGIMFTLGPAAGPLVVGTVLGALRRSGPLVWVMPQAANQAIRQLGLLLFMAGLSLTAGPAFAQLAVTQTGLRAGILAVVVVTVACSTLLLLAYLLGLSAPRTGGAISGLLGQPAILESAKSLVADERVEAAYATLFAFITIIKILLVPLIVAL</sequence>